<dbReference type="AlphaFoldDB" id="A0A940MDG1"/>
<dbReference type="RefSeq" id="WP_209338443.1">
    <property type="nucleotide sequence ID" value="NZ_JAGIQL010000008.1"/>
</dbReference>
<evidence type="ECO:0000313" key="3">
    <source>
        <dbReference type="Proteomes" id="UP000670475"/>
    </source>
</evidence>
<name>A0A940MDG1_9ACTN</name>
<keyword evidence="1" id="KW-0472">Membrane</keyword>
<keyword evidence="1" id="KW-0812">Transmembrane</keyword>
<dbReference type="Proteomes" id="UP000670475">
    <property type="component" value="Unassembled WGS sequence"/>
</dbReference>
<evidence type="ECO:0000313" key="2">
    <source>
        <dbReference type="EMBL" id="MBP0456663.1"/>
    </source>
</evidence>
<organism evidence="2 3">
    <name type="scientific">Streptomyces montanisoli</name>
    <dbReference type="NCBI Taxonomy" id="2798581"/>
    <lineage>
        <taxon>Bacteria</taxon>
        <taxon>Bacillati</taxon>
        <taxon>Actinomycetota</taxon>
        <taxon>Actinomycetes</taxon>
        <taxon>Kitasatosporales</taxon>
        <taxon>Streptomycetaceae</taxon>
        <taxon>Streptomyces</taxon>
    </lineage>
</organism>
<keyword evidence="3" id="KW-1185">Reference proteome</keyword>
<proteinExistence type="predicted"/>
<reference evidence="2" key="1">
    <citation type="submission" date="2021-03" db="EMBL/GenBank/DDBJ databases">
        <title>Whole genome sequence of Streptomyces bomunensis MMS17-BM035.</title>
        <authorList>
            <person name="Lee J.H."/>
        </authorList>
    </citation>
    <scope>NUCLEOTIDE SEQUENCE</scope>
    <source>
        <strain evidence="2">MMS17-BM035</strain>
    </source>
</reference>
<feature type="transmembrane region" description="Helical" evidence="1">
    <location>
        <begin position="47"/>
        <end position="69"/>
    </location>
</feature>
<dbReference type="EMBL" id="JAGIQL010000008">
    <property type="protein sequence ID" value="MBP0456663.1"/>
    <property type="molecule type" value="Genomic_DNA"/>
</dbReference>
<protein>
    <submittedName>
        <fullName evidence="2">Uncharacterized protein</fullName>
    </submittedName>
</protein>
<feature type="transmembrane region" description="Helical" evidence="1">
    <location>
        <begin position="75"/>
        <end position="93"/>
    </location>
</feature>
<comment type="caution">
    <text evidence="2">The sequence shown here is derived from an EMBL/GenBank/DDBJ whole genome shotgun (WGS) entry which is preliminary data.</text>
</comment>
<feature type="transmembrane region" description="Helical" evidence="1">
    <location>
        <begin position="20"/>
        <end position="40"/>
    </location>
</feature>
<evidence type="ECO:0000256" key="1">
    <source>
        <dbReference type="SAM" id="Phobius"/>
    </source>
</evidence>
<accession>A0A940MDG1</accession>
<sequence>MTGTVKARPYPLWGSPLHSHWRPAAVVLLLITAGVHLYLAPAHLREAPYIGSLFIALAVACLISAAFLALRDTAAVWWATGLVNALAVVGYVLSRSVGLPQIGDDIGNWTEPLGLTALAAEALTVAAALTARAASRTRVS</sequence>
<keyword evidence="1" id="KW-1133">Transmembrane helix</keyword>
<gene>
    <name evidence="2" type="ORF">JFN87_03980</name>
</gene>